<name>A0A9X1SWQ7_9ACTN</name>
<dbReference type="PROSITE" id="PS50949">
    <property type="entry name" value="HTH_GNTR"/>
    <property type="match status" value="1"/>
</dbReference>
<proteinExistence type="predicted"/>
<sequence length="246" mass="27115">MTGRPAFRIDRSSPVPRYFQLALLLEKAIVEGVLAPGDRLDTEVSIAQEVGLSRPTVRQAIQLLVDQGLLVRKRGVGTQVVHGQVRRSLELSSLHDDLVRGGQKPRTRVLSLTLAEADPETAGELSLEPGTKVWALERVRHVGPEPLAVMRNHVPTSVADLSRFDLEHHGLYSCLRQSGITLAVARQRISARRASSQEAGLLDEPRGAPLLAMRRTVLDNTGRPIELGRHGYRPSMYAFEATLVQH</sequence>
<dbReference type="SMART" id="SM00345">
    <property type="entry name" value="HTH_GNTR"/>
    <property type="match status" value="1"/>
</dbReference>
<dbReference type="InterPro" id="IPR050679">
    <property type="entry name" value="Bact_HTH_transcr_reg"/>
</dbReference>
<dbReference type="PRINTS" id="PR00035">
    <property type="entry name" value="HTHGNTR"/>
</dbReference>
<evidence type="ECO:0000313" key="6">
    <source>
        <dbReference type="Proteomes" id="UP001138997"/>
    </source>
</evidence>
<dbReference type="CDD" id="cd07377">
    <property type="entry name" value="WHTH_GntR"/>
    <property type="match status" value="1"/>
</dbReference>
<dbReference type="GO" id="GO:0003677">
    <property type="term" value="F:DNA binding"/>
    <property type="evidence" value="ECO:0007669"/>
    <property type="project" value="UniProtKB-KW"/>
</dbReference>
<protein>
    <submittedName>
        <fullName evidence="5">GntR family transcriptional regulator</fullName>
    </submittedName>
</protein>
<dbReference type="AlphaFoldDB" id="A0A9X1SWQ7"/>
<dbReference type="PANTHER" id="PTHR44846:SF17">
    <property type="entry name" value="GNTR-FAMILY TRANSCRIPTIONAL REGULATOR"/>
    <property type="match status" value="1"/>
</dbReference>
<reference evidence="5" key="1">
    <citation type="submission" date="2021-11" db="EMBL/GenBank/DDBJ databases">
        <title>Streptomyces corallinus and Kineosporia corallina sp. nov., two new coral-derived marine actinobacteria.</title>
        <authorList>
            <person name="Buangrab K."/>
            <person name="Sutthacheep M."/>
            <person name="Yeemin T."/>
            <person name="Harunari E."/>
            <person name="Igarashi Y."/>
            <person name="Sripreechasak P."/>
            <person name="Kanchanasin P."/>
            <person name="Tanasupawat S."/>
            <person name="Phongsopitanun W."/>
        </authorList>
    </citation>
    <scope>NUCLEOTIDE SEQUENCE</scope>
    <source>
        <strain evidence="5">JCM 31032</strain>
    </source>
</reference>
<dbReference type="InterPro" id="IPR036388">
    <property type="entry name" value="WH-like_DNA-bd_sf"/>
</dbReference>
<dbReference type="Pfam" id="PF00392">
    <property type="entry name" value="GntR"/>
    <property type="match status" value="1"/>
</dbReference>
<evidence type="ECO:0000313" key="5">
    <source>
        <dbReference type="EMBL" id="MCD5315056.1"/>
    </source>
</evidence>
<keyword evidence="3" id="KW-0804">Transcription</keyword>
<dbReference type="SUPFAM" id="SSF64288">
    <property type="entry name" value="Chorismate lyase-like"/>
    <property type="match status" value="1"/>
</dbReference>
<dbReference type="RefSeq" id="WP_231447862.1">
    <property type="nucleotide sequence ID" value="NZ_JAJOMB010000019.1"/>
</dbReference>
<gene>
    <name evidence="5" type="ORF">LR394_29540</name>
</gene>
<dbReference type="Gene3D" id="3.40.1410.10">
    <property type="entry name" value="Chorismate lyase-like"/>
    <property type="match status" value="1"/>
</dbReference>
<keyword evidence="1" id="KW-0805">Transcription regulation</keyword>
<organism evidence="5 6">
    <name type="scientific">Kineosporia babensis</name>
    <dbReference type="NCBI Taxonomy" id="499548"/>
    <lineage>
        <taxon>Bacteria</taxon>
        <taxon>Bacillati</taxon>
        <taxon>Actinomycetota</taxon>
        <taxon>Actinomycetes</taxon>
        <taxon>Kineosporiales</taxon>
        <taxon>Kineosporiaceae</taxon>
        <taxon>Kineosporia</taxon>
    </lineage>
</organism>
<dbReference type="InterPro" id="IPR000524">
    <property type="entry name" value="Tscrpt_reg_HTH_GntR"/>
</dbReference>
<evidence type="ECO:0000259" key="4">
    <source>
        <dbReference type="PROSITE" id="PS50949"/>
    </source>
</evidence>
<keyword evidence="6" id="KW-1185">Reference proteome</keyword>
<evidence type="ECO:0000256" key="2">
    <source>
        <dbReference type="ARBA" id="ARBA00023125"/>
    </source>
</evidence>
<dbReference type="Proteomes" id="UP001138997">
    <property type="component" value="Unassembled WGS sequence"/>
</dbReference>
<keyword evidence="2" id="KW-0238">DNA-binding</keyword>
<dbReference type="SUPFAM" id="SSF46785">
    <property type="entry name" value="Winged helix' DNA-binding domain"/>
    <property type="match status" value="1"/>
</dbReference>
<dbReference type="SMART" id="SM00866">
    <property type="entry name" value="UTRA"/>
    <property type="match status" value="1"/>
</dbReference>
<feature type="domain" description="HTH gntR-type" evidence="4">
    <location>
        <begin position="15"/>
        <end position="83"/>
    </location>
</feature>
<dbReference type="GO" id="GO:0003700">
    <property type="term" value="F:DNA-binding transcription factor activity"/>
    <property type="evidence" value="ECO:0007669"/>
    <property type="project" value="InterPro"/>
</dbReference>
<dbReference type="GO" id="GO:0045892">
    <property type="term" value="P:negative regulation of DNA-templated transcription"/>
    <property type="evidence" value="ECO:0007669"/>
    <property type="project" value="TreeGrafter"/>
</dbReference>
<evidence type="ECO:0000256" key="1">
    <source>
        <dbReference type="ARBA" id="ARBA00023015"/>
    </source>
</evidence>
<dbReference type="InterPro" id="IPR036390">
    <property type="entry name" value="WH_DNA-bd_sf"/>
</dbReference>
<accession>A0A9X1SWQ7</accession>
<dbReference type="InterPro" id="IPR028978">
    <property type="entry name" value="Chorismate_lyase_/UTRA_dom_sf"/>
</dbReference>
<dbReference type="EMBL" id="JAJOMB010000019">
    <property type="protein sequence ID" value="MCD5315056.1"/>
    <property type="molecule type" value="Genomic_DNA"/>
</dbReference>
<dbReference type="PANTHER" id="PTHR44846">
    <property type="entry name" value="MANNOSYL-D-GLYCERATE TRANSPORT/METABOLISM SYSTEM REPRESSOR MNGR-RELATED"/>
    <property type="match status" value="1"/>
</dbReference>
<dbReference type="InterPro" id="IPR011663">
    <property type="entry name" value="UTRA"/>
</dbReference>
<dbReference type="Gene3D" id="1.10.10.10">
    <property type="entry name" value="Winged helix-like DNA-binding domain superfamily/Winged helix DNA-binding domain"/>
    <property type="match status" value="1"/>
</dbReference>
<dbReference type="Pfam" id="PF07702">
    <property type="entry name" value="UTRA"/>
    <property type="match status" value="1"/>
</dbReference>
<evidence type="ECO:0000256" key="3">
    <source>
        <dbReference type="ARBA" id="ARBA00023163"/>
    </source>
</evidence>
<comment type="caution">
    <text evidence="5">The sequence shown here is derived from an EMBL/GenBank/DDBJ whole genome shotgun (WGS) entry which is preliminary data.</text>
</comment>